<evidence type="ECO:0000313" key="5">
    <source>
        <dbReference type="Proteomes" id="UP000253950"/>
    </source>
</evidence>
<dbReference type="RefSeq" id="WP_007524306.1">
    <property type="nucleotide sequence ID" value="NZ_JANFLW010000001.1"/>
</dbReference>
<evidence type="ECO:0000313" key="3">
    <source>
        <dbReference type="EMBL" id="RDF12895.1"/>
    </source>
</evidence>
<reference evidence="4 5" key="1">
    <citation type="submission" date="2018-05" db="EMBL/GenBank/DDBJ databases">
        <title>Draft Genome Sequences for a Diverse set of 7 Haemophilus Species.</title>
        <authorList>
            <person name="Nichols M."/>
            <person name="Topaz N."/>
            <person name="Wang X."/>
            <person name="Wang X."/>
            <person name="Boxrud D."/>
        </authorList>
    </citation>
    <scope>NUCLEOTIDE SEQUENCE [LARGE SCALE GENOMIC DNA]</scope>
    <source>
        <strain evidence="2 4">C2002001239</strain>
        <strain evidence="3 5">C2015005473</strain>
    </source>
</reference>
<name>A0A369YGM6_9PAST</name>
<evidence type="ECO:0000256" key="1">
    <source>
        <dbReference type="SAM" id="SignalP"/>
    </source>
</evidence>
<evidence type="ECO:0000313" key="2">
    <source>
        <dbReference type="EMBL" id="RDE73901.1"/>
    </source>
</evidence>
<organism evidence="2 4">
    <name type="scientific">Haemophilus sputorum</name>
    <dbReference type="NCBI Taxonomy" id="1078480"/>
    <lineage>
        <taxon>Bacteria</taxon>
        <taxon>Pseudomonadati</taxon>
        <taxon>Pseudomonadota</taxon>
        <taxon>Gammaproteobacteria</taxon>
        <taxon>Pasteurellales</taxon>
        <taxon>Pasteurellaceae</taxon>
        <taxon>Haemophilus</taxon>
    </lineage>
</organism>
<evidence type="ECO:0000313" key="4">
    <source>
        <dbReference type="Proteomes" id="UP000253872"/>
    </source>
</evidence>
<feature type="signal peptide" evidence="1">
    <location>
        <begin position="1"/>
        <end position="22"/>
    </location>
</feature>
<dbReference type="Proteomes" id="UP000253872">
    <property type="component" value="Unassembled WGS sequence"/>
</dbReference>
<protein>
    <submittedName>
        <fullName evidence="2">Preprotein translocase</fullName>
    </submittedName>
</protein>
<dbReference type="EMBL" id="QEPN01000001">
    <property type="protein sequence ID" value="RDE73901.1"/>
    <property type="molecule type" value="Genomic_DNA"/>
</dbReference>
<keyword evidence="1" id="KW-0732">Signal</keyword>
<keyword evidence="5" id="KW-1185">Reference proteome</keyword>
<accession>A0A369YGM6</accession>
<proteinExistence type="predicted"/>
<comment type="caution">
    <text evidence="2">The sequence shown here is derived from an EMBL/GenBank/DDBJ whole genome shotgun (WGS) entry which is preliminary data.</text>
</comment>
<sequence>MKKLFKIAAVSALTLMSVNAFAASQQAQDVKKFSEWEEVTRDKVNAATDAIVQAMGTNDVAKTEAAIAEFDKKSAEYLAELDALGIQSAEATPLIGLYKDYIEAEKATNQVYLSQAKSPSIDNMNKISDAQNKAKEKESLYDKLVDELEAKFPEE</sequence>
<feature type="chain" id="PRO_5016918251" evidence="1">
    <location>
        <begin position="23"/>
        <end position="155"/>
    </location>
</feature>
<dbReference type="Proteomes" id="UP000253950">
    <property type="component" value="Unassembled WGS sequence"/>
</dbReference>
<gene>
    <name evidence="3" type="ORF">DPV84_01465</name>
    <name evidence="2" type="ORF">DPV93_01725</name>
</gene>
<dbReference type="AlphaFoldDB" id="A0A369YGM6"/>
<dbReference type="EMBL" id="QEQG01000001">
    <property type="protein sequence ID" value="RDF12895.1"/>
    <property type="molecule type" value="Genomic_DNA"/>
</dbReference>